<accession>A0A0P7ZR18</accession>
<organism evidence="1 2">
    <name type="scientific">Phormidesmis priestleyi Ana</name>
    <dbReference type="NCBI Taxonomy" id="1666911"/>
    <lineage>
        <taxon>Bacteria</taxon>
        <taxon>Bacillati</taxon>
        <taxon>Cyanobacteriota</taxon>
        <taxon>Cyanophyceae</taxon>
        <taxon>Leptolyngbyales</taxon>
        <taxon>Leptolyngbyaceae</taxon>
        <taxon>Phormidesmis</taxon>
    </lineage>
</organism>
<dbReference type="Proteomes" id="UP000050465">
    <property type="component" value="Unassembled WGS sequence"/>
</dbReference>
<evidence type="ECO:0000313" key="1">
    <source>
        <dbReference type="EMBL" id="KPQ32318.1"/>
    </source>
</evidence>
<comment type="caution">
    <text evidence="1">The sequence shown here is derived from an EMBL/GenBank/DDBJ whole genome shotgun (WGS) entry which is preliminary data.</text>
</comment>
<proteinExistence type="predicted"/>
<gene>
    <name evidence="1" type="ORF">HLUCCA11_21785</name>
</gene>
<protein>
    <submittedName>
        <fullName evidence="1">Uncharacterized protein</fullName>
    </submittedName>
</protein>
<evidence type="ECO:0000313" key="2">
    <source>
        <dbReference type="Proteomes" id="UP000050465"/>
    </source>
</evidence>
<name>A0A0P7ZR18_9CYAN</name>
<dbReference type="AlphaFoldDB" id="A0A0P7ZR18"/>
<reference evidence="1 2" key="1">
    <citation type="submission" date="2015-09" db="EMBL/GenBank/DDBJ databases">
        <title>Identification and resolution of microdiversity through metagenomic sequencing of parallel consortia.</title>
        <authorList>
            <person name="Nelson W.C."/>
            <person name="Romine M.F."/>
            <person name="Lindemann S.R."/>
        </authorList>
    </citation>
    <scope>NUCLEOTIDE SEQUENCE [LARGE SCALE GENOMIC DNA]</scope>
    <source>
        <strain evidence="1">Ana</strain>
    </source>
</reference>
<dbReference type="EMBL" id="LJZR01000061">
    <property type="protein sequence ID" value="KPQ32318.1"/>
    <property type="molecule type" value="Genomic_DNA"/>
</dbReference>
<dbReference type="STRING" id="1666911.HLUCCA11_21785"/>
<sequence>MIVQNTTKIIIDGVEVFPDSDSDTQFWYIPSQVTLAERNNKKVLSYLWYIDGAGDSFGRGFLNFEVNTQVSENTKNTIRSELARKYKKEKSDIRLAPVTYNSGKINFSVLGPVAQQAAKGEDLAAVIYQNDNQIVWQAGSSSLIGDNTGVCSIEFTKEGKLAAAMKAAIEQESNQISVVYSLEYTALRPAVSFTVTGNIQKFINDLSILVGVPIPLDTFILDLGFQQQLRTSWEKRSLDIKLIKYTVDEDNALEWARDIFKDYILKDFFEVQLEPDGNWNPLSKEPEIAKLIKQGGQLEKGEKEKGASKEGEAKAASAMAGLIPTANVRIANFTGFEKKELTFSFNESSAQVYRVAPQSAVLEGLRDPEEHVTFVNRSQEPFGMPYPVQVIGPSTDDFQAYDLRATNVKVSYPASAPSQQQQTQSVFFLSDSTSSQQLDFQYNAQGDKDILYEITEVYNTTSSWNDNTFQYSFEGKISNGLVDARPSNHLSLLSIQMLLLKGFVWSGCDQVTVLVTSNAWQDPKAMVFTQTEESNQKTLNIRADTSGLKAFKRSYEIVYSHRDRIVHQTDLRPLPTGSITIPDLFASHVIVHLYPALGDGISRVSLIVQYISEDGVYNYESEPVVIEADDGMKEVIIPTKKYFDPGNMNDFHFTYTVRSSKGTFQKQGQGVYVFVTGLDDE</sequence>